<comment type="caution">
    <text evidence="1">The sequence shown here is derived from an EMBL/GenBank/DDBJ whole genome shotgun (WGS) entry which is preliminary data.</text>
</comment>
<dbReference type="EMBL" id="CM023471">
    <property type="protein sequence ID" value="KAH7967256.1"/>
    <property type="molecule type" value="Genomic_DNA"/>
</dbReference>
<reference evidence="1" key="1">
    <citation type="submission" date="2020-05" db="EMBL/GenBank/DDBJ databases">
        <title>Large-scale comparative analyses of tick genomes elucidate their genetic diversity and vector capacities.</title>
        <authorList>
            <person name="Jia N."/>
            <person name="Wang J."/>
            <person name="Shi W."/>
            <person name="Du L."/>
            <person name="Sun Y."/>
            <person name="Zhan W."/>
            <person name="Jiang J."/>
            <person name="Wang Q."/>
            <person name="Zhang B."/>
            <person name="Ji P."/>
            <person name="Sakyi L.B."/>
            <person name="Cui X."/>
            <person name="Yuan T."/>
            <person name="Jiang B."/>
            <person name="Yang W."/>
            <person name="Lam T.T.-Y."/>
            <person name="Chang Q."/>
            <person name="Ding S."/>
            <person name="Wang X."/>
            <person name="Zhu J."/>
            <person name="Ruan X."/>
            <person name="Zhao L."/>
            <person name="Wei J."/>
            <person name="Que T."/>
            <person name="Du C."/>
            <person name="Cheng J."/>
            <person name="Dai P."/>
            <person name="Han X."/>
            <person name="Huang E."/>
            <person name="Gao Y."/>
            <person name="Liu J."/>
            <person name="Shao H."/>
            <person name="Ye R."/>
            <person name="Li L."/>
            <person name="Wei W."/>
            <person name="Wang X."/>
            <person name="Wang C."/>
            <person name="Yang T."/>
            <person name="Huo Q."/>
            <person name="Li W."/>
            <person name="Guo W."/>
            <person name="Chen H."/>
            <person name="Zhou L."/>
            <person name="Ni X."/>
            <person name="Tian J."/>
            <person name="Zhou Y."/>
            <person name="Sheng Y."/>
            <person name="Liu T."/>
            <person name="Pan Y."/>
            <person name="Xia L."/>
            <person name="Li J."/>
            <person name="Zhao F."/>
            <person name="Cao W."/>
        </authorList>
    </citation>
    <scope>NUCLEOTIDE SEQUENCE</scope>
    <source>
        <strain evidence="1">Dsil-2018</strain>
    </source>
</reference>
<gene>
    <name evidence="1" type="ORF">HPB49_023780</name>
</gene>
<protein>
    <submittedName>
        <fullName evidence="1">Uncharacterized protein</fullName>
    </submittedName>
</protein>
<keyword evidence="2" id="KW-1185">Reference proteome</keyword>
<sequence>MLANATQLRLCGNTLIRSTPVLVRLCHKEAEPAPASTPPANASTGEKSDSSSSDKDPFARFPENTNPKTGEVGGPTGPEPTRYGDWERKGRVTDF</sequence>
<organism evidence="1 2">
    <name type="scientific">Dermacentor silvarum</name>
    <name type="common">Tick</name>
    <dbReference type="NCBI Taxonomy" id="543639"/>
    <lineage>
        <taxon>Eukaryota</taxon>
        <taxon>Metazoa</taxon>
        <taxon>Ecdysozoa</taxon>
        <taxon>Arthropoda</taxon>
        <taxon>Chelicerata</taxon>
        <taxon>Arachnida</taxon>
        <taxon>Acari</taxon>
        <taxon>Parasitiformes</taxon>
        <taxon>Ixodida</taxon>
        <taxon>Ixodoidea</taxon>
        <taxon>Ixodidae</taxon>
        <taxon>Rhipicephalinae</taxon>
        <taxon>Dermacentor</taxon>
    </lineage>
</organism>
<accession>A0ACB8DGW0</accession>
<dbReference type="Proteomes" id="UP000821865">
    <property type="component" value="Chromosome 2"/>
</dbReference>
<evidence type="ECO:0000313" key="1">
    <source>
        <dbReference type="EMBL" id="KAH7967256.1"/>
    </source>
</evidence>
<name>A0ACB8DGW0_DERSI</name>
<evidence type="ECO:0000313" key="2">
    <source>
        <dbReference type="Proteomes" id="UP000821865"/>
    </source>
</evidence>
<proteinExistence type="predicted"/>